<keyword evidence="1" id="KW-0812">Transmembrane</keyword>
<evidence type="ECO:0000313" key="3">
    <source>
        <dbReference type="Proteomes" id="UP001226434"/>
    </source>
</evidence>
<reference evidence="2 3" key="1">
    <citation type="submission" date="2023-05" db="EMBL/GenBank/DDBJ databases">
        <title>Genome sequence of Pinibacter sp. MAH-24.</title>
        <authorList>
            <person name="Huq M.A."/>
        </authorList>
    </citation>
    <scope>NUCLEOTIDE SEQUENCE [LARGE SCALE GENOMIC DNA]</scope>
    <source>
        <strain evidence="2 3">MAH-24</strain>
    </source>
</reference>
<dbReference type="Proteomes" id="UP001226434">
    <property type="component" value="Unassembled WGS sequence"/>
</dbReference>
<comment type="caution">
    <text evidence="2">The sequence shown here is derived from an EMBL/GenBank/DDBJ whole genome shotgun (WGS) entry which is preliminary data.</text>
</comment>
<sequence length="78" mass="8946">MSILNSIIPFLVYIAGVMISLYVGKRVFNWYNEVPKRNKYMEAQIDLLSKIAWKLGVPLEEIEETLKNADLLDAEKAS</sequence>
<keyword evidence="1" id="KW-0472">Membrane</keyword>
<evidence type="ECO:0000313" key="2">
    <source>
        <dbReference type="EMBL" id="MDI3320744.1"/>
    </source>
</evidence>
<evidence type="ECO:0000256" key="1">
    <source>
        <dbReference type="SAM" id="Phobius"/>
    </source>
</evidence>
<keyword evidence="1" id="KW-1133">Transmembrane helix</keyword>
<gene>
    <name evidence="2" type="ORF">QJ048_13220</name>
</gene>
<protein>
    <submittedName>
        <fullName evidence="2">Uncharacterized protein</fullName>
    </submittedName>
</protein>
<accession>A0ABT6RFT0</accession>
<feature type="transmembrane region" description="Helical" evidence="1">
    <location>
        <begin position="6"/>
        <end position="24"/>
    </location>
</feature>
<dbReference type="EMBL" id="JASBRG010000007">
    <property type="protein sequence ID" value="MDI3320744.1"/>
    <property type="molecule type" value="Genomic_DNA"/>
</dbReference>
<organism evidence="2 3">
    <name type="scientific">Pinibacter soli</name>
    <dbReference type="NCBI Taxonomy" id="3044211"/>
    <lineage>
        <taxon>Bacteria</taxon>
        <taxon>Pseudomonadati</taxon>
        <taxon>Bacteroidota</taxon>
        <taxon>Chitinophagia</taxon>
        <taxon>Chitinophagales</taxon>
        <taxon>Chitinophagaceae</taxon>
        <taxon>Pinibacter</taxon>
    </lineage>
</organism>
<dbReference type="RefSeq" id="WP_282334849.1">
    <property type="nucleotide sequence ID" value="NZ_JASBRG010000007.1"/>
</dbReference>
<name>A0ABT6RFT0_9BACT</name>
<proteinExistence type="predicted"/>
<keyword evidence="3" id="KW-1185">Reference proteome</keyword>